<dbReference type="InterPro" id="IPR000073">
    <property type="entry name" value="AB_hydrolase_1"/>
</dbReference>
<evidence type="ECO:0000313" key="3">
    <source>
        <dbReference type="Proteomes" id="UP000283003"/>
    </source>
</evidence>
<dbReference type="SUPFAM" id="SSF53474">
    <property type="entry name" value="alpha/beta-Hydrolases"/>
    <property type="match status" value="1"/>
</dbReference>
<gene>
    <name evidence="2" type="ORF">EKN06_15375</name>
</gene>
<organism evidence="2 3">
    <name type="scientific">Croceicoccus ponticola</name>
    <dbReference type="NCBI Taxonomy" id="2217664"/>
    <lineage>
        <taxon>Bacteria</taxon>
        <taxon>Pseudomonadati</taxon>
        <taxon>Pseudomonadota</taxon>
        <taxon>Alphaproteobacteria</taxon>
        <taxon>Sphingomonadales</taxon>
        <taxon>Erythrobacteraceae</taxon>
        <taxon>Croceicoccus</taxon>
    </lineage>
</organism>
<dbReference type="EMBL" id="RXOL01000013">
    <property type="protein sequence ID" value="RVQ64621.1"/>
    <property type="molecule type" value="Genomic_DNA"/>
</dbReference>
<dbReference type="Gene3D" id="3.40.50.1820">
    <property type="entry name" value="alpha/beta hydrolase"/>
    <property type="match status" value="1"/>
</dbReference>
<reference evidence="2 3" key="1">
    <citation type="submission" date="2018-12" db="EMBL/GenBank/DDBJ databases">
        <title>Croceicoccus ponticola sp. nov., a lipolytic bacterium isolated from seawater.</title>
        <authorList>
            <person name="Yoon J.-H."/>
        </authorList>
    </citation>
    <scope>NUCLEOTIDE SEQUENCE [LARGE SCALE GENOMIC DNA]</scope>
    <source>
        <strain evidence="2 3">GM-16</strain>
    </source>
</reference>
<dbReference type="OrthoDB" id="5491135at2"/>
<feature type="domain" description="AB hydrolase-1" evidence="1">
    <location>
        <begin position="34"/>
        <end position="217"/>
    </location>
</feature>
<dbReference type="Proteomes" id="UP000283003">
    <property type="component" value="Unassembled WGS sequence"/>
</dbReference>
<keyword evidence="2" id="KW-0378">Hydrolase</keyword>
<evidence type="ECO:0000259" key="1">
    <source>
        <dbReference type="Pfam" id="PF12697"/>
    </source>
</evidence>
<keyword evidence="3" id="KW-1185">Reference proteome</keyword>
<dbReference type="Pfam" id="PF12697">
    <property type="entry name" value="Abhydrolase_6"/>
    <property type="match status" value="1"/>
</dbReference>
<dbReference type="InterPro" id="IPR029058">
    <property type="entry name" value="AB_hydrolase_fold"/>
</dbReference>
<proteinExistence type="predicted"/>
<evidence type="ECO:0000313" key="2">
    <source>
        <dbReference type="EMBL" id="RVQ64621.1"/>
    </source>
</evidence>
<sequence length="230" mass="25058">MTKSAVFLAGTLCDDRVFGCLPHRFQNSKVLDHSALGDARIAALNMVEAIPPGTLGIAFSLGSWVLLELARLAPDRFSGIVLISGNAFPDAPENAAKRRERVARAREEGFAALFADDWDHIIGRERRYDPAVRSLIVKMAEAIGHDRHEQQTEMNISRPDLRTMVENPPVPIHVIAGSDDGLCPRNRYEQAAAAPGSSLTVLEGVGHYVPLEAPDALLGVIDRLFPEYAA</sequence>
<dbReference type="GO" id="GO:0016787">
    <property type="term" value="F:hydrolase activity"/>
    <property type="evidence" value="ECO:0007669"/>
    <property type="project" value="UniProtKB-KW"/>
</dbReference>
<dbReference type="AlphaFoldDB" id="A0A437GTY2"/>
<name>A0A437GTY2_9SPHN</name>
<comment type="caution">
    <text evidence="2">The sequence shown here is derived from an EMBL/GenBank/DDBJ whole genome shotgun (WGS) entry which is preliminary data.</text>
</comment>
<protein>
    <submittedName>
        <fullName evidence="2">Alpha/beta hydrolase</fullName>
    </submittedName>
</protein>
<accession>A0A437GTY2</accession>
<dbReference type="RefSeq" id="WP_127613793.1">
    <property type="nucleotide sequence ID" value="NZ_RXOL01000013.1"/>
</dbReference>